<reference evidence="1" key="1">
    <citation type="submission" date="2018-11" db="EMBL/GenBank/DDBJ databases">
        <authorList>
            <consortium name="Pathogen Informatics"/>
        </authorList>
    </citation>
    <scope>NUCLEOTIDE SEQUENCE</scope>
</reference>
<gene>
    <name evidence="1" type="ORF">PXEA_LOCUS13810</name>
</gene>
<organism evidence="1 2">
    <name type="scientific">Protopolystoma xenopodis</name>
    <dbReference type="NCBI Taxonomy" id="117903"/>
    <lineage>
        <taxon>Eukaryota</taxon>
        <taxon>Metazoa</taxon>
        <taxon>Spiralia</taxon>
        <taxon>Lophotrochozoa</taxon>
        <taxon>Platyhelminthes</taxon>
        <taxon>Monogenea</taxon>
        <taxon>Polyopisthocotylea</taxon>
        <taxon>Polystomatidea</taxon>
        <taxon>Polystomatidae</taxon>
        <taxon>Protopolystoma</taxon>
    </lineage>
</organism>
<name>A0A3S5BDI2_9PLAT</name>
<accession>A0A3S5BDI2</accession>
<sequence>MNTPTVAPRSPAPHRPLFCPQPIFPNFCRLDCSIQCCSLLPTRLVYVRLASETSTRGKLDIFGLKKWPAGTLTCYTASTHLIRLVPFRTVEHALSLSLSLSIILEEIPISAKVDFSFHLASLAHSRSEQ</sequence>
<dbReference type="AlphaFoldDB" id="A0A3S5BDI2"/>
<evidence type="ECO:0000313" key="2">
    <source>
        <dbReference type="Proteomes" id="UP000784294"/>
    </source>
</evidence>
<proteinExistence type="predicted"/>
<feature type="non-terminal residue" evidence="1">
    <location>
        <position position="129"/>
    </location>
</feature>
<keyword evidence="2" id="KW-1185">Reference proteome</keyword>
<evidence type="ECO:0000313" key="1">
    <source>
        <dbReference type="EMBL" id="VEL20370.1"/>
    </source>
</evidence>
<dbReference type="Proteomes" id="UP000784294">
    <property type="component" value="Unassembled WGS sequence"/>
</dbReference>
<dbReference type="EMBL" id="CAAALY010046101">
    <property type="protein sequence ID" value="VEL20370.1"/>
    <property type="molecule type" value="Genomic_DNA"/>
</dbReference>
<comment type="caution">
    <text evidence="1">The sequence shown here is derived from an EMBL/GenBank/DDBJ whole genome shotgun (WGS) entry which is preliminary data.</text>
</comment>
<protein>
    <submittedName>
        <fullName evidence="1">Uncharacterized protein</fullName>
    </submittedName>
</protein>